<dbReference type="Proteomes" id="UP000004221">
    <property type="component" value="Unassembled WGS sequence"/>
</dbReference>
<accession>I4EMY1</accession>
<proteinExistence type="predicted"/>
<sequence>MTLLHEGRSLGPELTIHPDHPLLQSQWVLLDRLICLPLLVLTARRLLGVLLLRRETLNLEILLRD</sequence>
<comment type="caution">
    <text evidence="1">The sequence shown here is derived from an EMBL/GenBank/DDBJ whole genome shotgun (WGS) entry which is preliminary data.</text>
</comment>
<protein>
    <submittedName>
        <fullName evidence="1">Uncharacterized protein</fullName>
    </submittedName>
</protein>
<dbReference type="AlphaFoldDB" id="I4EMY1"/>
<name>I4EMY1_9BACT</name>
<organism evidence="1 2">
    <name type="scientific">Nitrolancea hollandica Lb</name>
    <dbReference type="NCBI Taxonomy" id="1129897"/>
    <lineage>
        <taxon>Bacteria</taxon>
        <taxon>Pseudomonadati</taxon>
        <taxon>Thermomicrobiota</taxon>
        <taxon>Thermomicrobia</taxon>
        <taxon>Sphaerobacterales</taxon>
        <taxon>Sphaerobacterineae</taxon>
        <taxon>Sphaerobacteraceae</taxon>
        <taxon>Nitrolancea</taxon>
    </lineage>
</organism>
<dbReference type="EMBL" id="CAGS01000648">
    <property type="protein sequence ID" value="CCF86044.1"/>
    <property type="molecule type" value="Genomic_DNA"/>
</dbReference>
<keyword evidence="2" id="KW-1185">Reference proteome</keyword>
<evidence type="ECO:0000313" key="2">
    <source>
        <dbReference type="Proteomes" id="UP000004221"/>
    </source>
</evidence>
<gene>
    <name evidence="1" type="ORF">NITHO_6820002</name>
</gene>
<evidence type="ECO:0000313" key="1">
    <source>
        <dbReference type="EMBL" id="CCF86044.1"/>
    </source>
</evidence>
<reference evidence="1 2" key="1">
    <citation type="journal article" date="2012" name="ISME J.">
        <title>Nitrification expanded: discovery, physiology and genomics of a nitrite-oxidizing bacterium from the phylum Chloroflexi.</title>
        <authorList>
            <person name="Sorokin D.Y."/>
            <person name="Lucker S."/>
            <person name="Vejmelkova D."/>
            <person name="Kostrikina N.A."/>
            <person name="Kleerebezem R."/>
            <person name="Rijpstra W.I."/>
            <person name="Damste J.S."/>
            <person name="Le Paslier D."/>
            <person name="Muyzer G."/>
            <person name="Wagner M."/>
            <person name="van Loosdrecht M.C."/>
            <person name="Daims H."/>
        </authorList>
    </citation>
    <scope>NUCLEOTIDE SEQUENCE [LARGE SCALE GENOMIC DNA]</scope>
    <source>
        <strain evidence="2">none</strain>
    </source>
</reference>